<organism evidence="2 3">
    <name type="scientific">Gymnopilus dilepis</name>
    <dbReference type="NCBI Taxonomy" id="231916"/>
    <lineage>
        <taxon>Eukaryota</taxon>
        <taxon>Fungi</taxon>
        <taxon>Dikarya</taxon>
        <taxon>Basidiomycota</taxon>
        <taxon>Agaricomycotina</taxon>
        <taxon>Agaricomycetes</taxon>
        <taxon>Agaricomycetidae</taxon>
        <taxon>Agaricales</taxon>
        <taxon>Agaricineae</taxon>
        <taxon>Hymenogastraceae</taxon>
        <taxon>Gymnopilus</taxon>
    </lineage>
</organism>
<accession>A0A409YHS3</accession>
<dbReference type="OrthoDB" id="3067228at2759"/>
<evidence type="ECO:0000313" key="2">
    <source>
        <dbReference type="EMBL" id="PPR02515.1"/>
    </source>
</evidence>
<gene>
    <name evidence="2" type="ORF">CVT26_011999</name>
</gene>
<dbReference type="InParanoid" id="A0A409YHS3"/>
<feature type="compositionally biased region" description="Basic and acidic residues" evidence="1">
    <location>
        <begin position="92"/>
        <end position="101"/>
    </location>
</feature>
<protein>
    <recommendedName>
        <fullName evidence="4">CxC1-like cysteine cluster associated with KDZ transposases domain-containing protein</fullName>
    </recommendedName>
</protein>
<keyword evidence="3" id="KW-1185">Reference proteome</keyword>
<feature type="region of interest" description="Disordered" evidence="1">
    <location>
        <begin position="292"/>
        <end position="311"/>
    </location>
</feature>
<reference evidence="2 3" key="1">
    <citation type="journal article" date="2018" name="Evol. Lett.">
        <title>Horizontal gene cluster transfer increased hallucinogenic mushroom diversity.</title>
        <authorList>
            <person name="Reynolds H.T."/>
            <person name="Vijayakumar V."/>
            <person name="Gluck-Thaler E."/>
            <person name="Korotkin H.B."/>
            <person name="Matheny P.B."/>
            <person name="Slot J.C."/>
        </authorList>
    </citation>
    <scope>NUCLEOTIDE SEQUENCE [LARGE SCALE GENOMIC DNA]</scope>
    <source>
        <strain evidence="2 3">SRW20</strain>
    </source>
</reference>
<name>A0A409YHS3_9AGAR</name>
<evidence type="ECO:0008006" key="4">
    <source>
        <dbReference type="Google" id="ProtNLM"/>
    </source>
</evidence>
<evidence type="ECO:0000313" key="3">
    <source>
        <dbReference type="Proteomes" id="UP000284706"/>
    </source>
</evidence>
<dbReference type="STRING" id="231916.A0A409YHS3"/>
<evidence type="ECO:0000256" key="1">
    <source>
        <dbReference type="SAM" id="MobiDB-lite"/>
    </source>
</evidence>
<proteinExistence type="predicted"/>
<dbReference type="AlphaFoldDB" id="A0A409YHS3"/>
<feature type="region of interest" description="Disordered" evidence="1">
    <location>
        <begin position="25"/>
        <end position="128"/>
    </location>
</feature>
<dbReference type="Proteomes" id="UP000284706">
    <property type="component" value="Unassembled WGS sequence"/>
</dbReference>
<comment type="caution">
    <text evidence="2">The sequence shown here is derived from an EMBL/GenBank/DDBJ whole genome shotgun (WGS) entry which is preliminary data.</text>
</comment>
<sequence>MSPKHRRSRCTSRRSPVLRFRKESSSIDLVSEQRPFERRVESPIVRSTGGLTSPTRLPYSRDWEGTQVPAASAPGNRREVVTAPEGKISVTESRKRQRSPEDPTPTEPLERKKRSAPDPDQTSSTVDAQWRAMLPTLVEPLAYYLSSTKSKSLQPLPNKLQGACIRNDALSARKRRTILCLGLDRPLFVEVSYCSCQTLNQVLVRHGFFPTAPDQLCAAVSIELLDLYNGLFDRPGDTLDTVAVALDAFYKRRGFSFDFLNLQSGQIIRFKEFLHQELRYAVKGLHSVRALSGNPGSSNGPPHHHWYPPSIQQATNPGGASGWYPSHPPAPPWYSSPLPHHPNNSPLQTMSDHKRASLYNYSNGFWMLLPSTG</sequence>
<dbReference type="EMBL" id="NHYE01000844">
    <property type="protein sequence ID" value="PPR02515.1"/>
    <property type="molecule type" value="Genomic_DNA"/>
</dbReference>